<dbReference type="RefSeq" id="WP_189580604.1">
    <property type="nucleotide sequence ID" value="NZ_BMYV01000001.1"/>
</dbReference>
<proteinExistence type="inferred from homology"/>
<dbReference type="EMBL" id="BMYV01000001">
    <property type="protein sequence ID" value="GGX57972.1"/>
    <property type="molecule type" value="Genomic_DNA"/>
</dbReference>
<dbReference type="PANTHER" id="PTHR12901">
    <property type="entry name" value="SPERM PROTEIN HOMOLOG"/>
    <property type="match status" value="1"/>
</dbReference>
<evidence type="ECO:0000256" key="1">
    <source>
        <dbReference type="ARBA" id="ARBA00008918"/>
    </source>
</evidence>
<name>A0A918KBP0_9PROT</name>
<organism evidence="3 4">
    <name type="scientific">Litorimonas cladophorae</name>
    <dbReference type="NCBI Taxonomy" id="1220491"/>
    <lineage>
        <taxon>Bacteria</taxon>
        <taxon>Pseudomonadati</taxon>
        <taxon>Pseudomonadota</taxon>
        <taxon>Alphaproteobacteria</taxon>
        <taxon>Maricaulales</taxon>
        <taxon>Robiginitomaculaceae</taxon>
    </lineage>
</organism>
<dbReference type="PANTHER" id="PTHR12901:SF10">
    <property type="entry name" value="COENZYME Q-BINDING PROTEIN COQ10, MITOCHONDRIAL"/>
    <property type="match status" value="1"/>
</dbReference>
<dbReference type="AlphaFoldDB" id="A0A918KBP0"/>
<comment type="caution">
    <text evidence="3">The sequence shown here is derived from an EMBL/GenBank/DDBJ whole genome shotgun (WGS) entry which is preliminary data.</text>
</comment>
<protein>
    <submittedName>
        <fullName evidence="3">Ubiquinone-binding protein</fullName>
    </submittedName>
</protein>
<reference evidence="3 4" key="1">
    <citation type="journal article" date="2014" name="Int. J. Syst. Evol. Microbiol.">
        <title>Complete genome sequence of Corynebacterium casei LMG S-19264T (=DSM 44701T), isolated from a smear-ripened cheese.</title>
        <authorList>
            <consortium name="US DOE Joint Genome Institute (JGI-PGF)"/>
            <person name="Walter F."/>
            <person name="Albersmeier A."/>
            <person name="Kalinowski J."/>
            <person name="Ruckert C."/>
        </authorList>
    </citation>
    <scope>NUCLEOTIDE SEQUENCE [LARGE SCALE GENOMIC DNA]</scope>
    <source>
        <strain evidence="3 4">KCTC 23968</strain>
    </source>
</reference>
<sequence>MPSAHLVRRIRHRPEDLFDLVSDVENYPKFINLISALRVTKQLSETEFEAEAIVAYKMLRETFRSKIVADSVAGKISVEKAEKGGAVKSLLNTWTFHPLEDGSTLVDVIVDVRLKAMPLEFLLRDKFGKAAVHIMNLFEVRAGQNYPLVGNETYDSVAEMTSFGLRSDQLV</sequence>
<dbReference type="GO" id="GO:0045333">
    <property type="term" value="P:cellular respiration"/>
    <property type="evidence" value="ECO:0007669"/>
    <property type="project" value="InterPro"/>
</dbReference>
<feature type="domain" description="Coenzyme Q-binding protein COQ10 START" evidence="2">
    <location>
        <begin position="11"/>
        <end position="126"/>
    </location>
</feature>
<dbReference type="Pfam" id="PF03364">
    <property type="entry name" value="Polyketide_cyc"/>
    <property type="match status" value="1"/>
</dbReference>
<evidence type="ECO:0000259" key="2">
    <source>
        <dbReference type="Pfam" id="PF03364"/>
    </source>
</evidence>
<dbReference type="InterPro" id="IPR023393">
    <property type="entry name" value="START-like_dom_sf"/>
</dbReference>
<keyword evidence="4" id="KW-1185">Reference proteome</keyword>
<dbReference type="InterPro" id="IPR005031">
    <property type="entry name" value="COQ10_START"/>
</dbReference>
<dbReference type="SUPFAM" id="SSF55961">
    <property type="entry name" value="Bet v1-like"/>
    <property type="match status" value="1"/>
</dbReference>
<dbReference type="InterPro" id="IPR044996">
    <property type="entry name" value="COQ10-like"/>
</dbReference>
<evidence type="ECO:0000313" key="4">
    <source>
        <dbReference type="Proteomes" id="UP000600865"/>
    </source>
</evidence>
<dbReference type="GO" id="GO:0048039">
    <property type="term" value="F:ubiquinone binding"/>
    <property type="evidence" value="ECO:0007669"/>
    <property type="project" value="InterPro"/>
</dbReference>
<keyword evidence="3" id="KW-0830">Ubiquinone</keyword>
<accession>A0A918KBP0</accession>
<dbReference type="Gene3D" id="3.30.530.20">
    <property type="match status" value="1"/>
</dbReference>
<comment type="similarity">
    <text evidence="1">Belongs to the ribosome association toxin RatA family.</text>
</comment>
<dbReference type="Proteomes" id="UP000600865">
    <property type="component" value="Unassembled WGS sequence"/>
</dbReference>
<evidence type="ECO:0000313" key="3">
    <source>
        <dbReference type="EMBL" id="GGX57972.1"/>
    </source>
</evidence>
<gene>
    <name evidence="3" type="ORF">GCM10011309_03880</name>
</gene>